<sequence length="60" mass="6627">MMWFFVPFALLICFAIISDLLKNKKTHSRHRTGHPDNGSESSSHYYSSESSSSDCGGGSD</sequence>
<protein>
    <submittedName>
        <fullName evidence="2">Uncharacterized protein</fullName>
    </submittedName>
</protein>
<feature type="region of interest" description="Disordered" evidence="1">
    <location>
        <begin position="27"/>
        <end position="60"/>
    </location>
</feature>
<dbReference type="Proteomes" id="UP000525923">
    <property type="component" value="Unassembled WGS sequence"/>
</dbReference>
<accession>A0A7W8CRY1</accession>
<dbReference type="EMBL" id="JACHHE010000004">
    <property type="protein sequence ID" value="MBB5180456.1"/>
    <property type="molecule type" value="Genomic_DNA"/>
</dbReference>
<feature type="compositionally biased region" description="Low complexity" evidence="1">
    <location>
        <begin position="38"/>
        <end position="54"/>
    </location>
</feature>
<comment type="caution">
    <text evidence="2">The sequence shown here is derived from an EMBL/GenBank/DDBJ whole genome shotgun (WGS) entry which is preliminary data.</text>
</comment>
<dbReference type="AlphaFoldDB" id="A0A7W8CRY1"/>
<keyword evidence="3" id="KW-1185">Reference proteome</keyword>
<dbReference type="RefSeq" id="WP_135505581.1">
    <property type="nucleotide sequence ID" value="NZ_JACHHE010000004.1"/>
</dbReference>
<proteinExistence type="predicted"/>
<gene>
    <name evidence="2" type="ORF">HNQ44_001884</name>
</gene>
<organism evidence="2 3">
    <name type="scientific">Planococcus koreensis</name>
    <dbReference type="NCBI Taxonomy" id="112331"/>
    <lineage>
        <taxon>Bacteria</taxon>
        <taxon>Bacillati</taxon>
        <taxon>Bacillota</taxon>
        <taxon>Bacilli</taxon>
        <taxon>Bacillales</taxon>
        <taxon>Caryophanaceae</taxon>
        <taxon>Planococcus</taxon>
    </lineage>
</organism>
<evidence type="ECO:0000313" key="3">
    <source>
        <dbReference type="Proteomes" id="UP000525923"/>
    </source>
</evidence>
<reference evidence="2 3" key="1">
    <citation type="submission" date="2020-08" db="EMBL/GenBank/DDBJ databases">
        <title>Genomic Encyclopedia of Type Strains, Phase IV (KMG-IV): sequencing the most valuable type-strain genomes for metagenomic binning, comparative biology and taxonomic classification.</title>
        <authorList>
            <person name="Goeker M."/>
        </authorList>
    </citation>
    <scope>NUCLEOTIDE SEQUENCE [LARGE SCALE GENOMIC DNA]</scope>
    <source>
        <strain evidence="2 3">DSM 15895</strain>
    </source>
</reference>
<name>A0A7W8CRY1_9BACL</name>
<evidence type="ECO:0000256" key="1">
    <source>
        <dbReference type="SAM" id="MobiDB-lite"/>
    </source>
</evidence>
<evidence type="ECO:0000313" key="2">
    <source>
        <dbReference type="EMBL" id="MBB5180456.1"/>
    </source>
</evidence>